<dbReference type="InterPro" id="IPR042095">
    <property type="entry name" value="SUMF_sf"/>
</dbReference>
<protein>
    <submittedName>
        <fullName evidence="2">SUMF1/EgtB/PvdO family nonheme iron enzyme</fullName>
    </submittedName>
</protein>
<dbReference type="InterPro" id="IPR005532">
    <property type="entry name" value="SUMF_dom"/>
</dbReference>
<keyword evidence="3" id="KW-1185">Reference proteome</keyword>
<evidence type="ECO:0000313" key="3">
    <source>
        <dbReference type="Proteomes" id="UP001518872"/>
    </source>
</evidence>
<dbReference type="PANTHER" id="PTHR23150:SF19">
    <property type="entry name" value="FORMYLGLYCINE-GENERATING ENZYME"/>
    <property type="match status" value="1"/>
</dbReference>
<dbReference type="PANTHER" id="PTHR23150">
    <property type="entry name" value="SULFATASE MODIFYING FACTOR 1, 2"/>
    <property type="match status" value="1"/>
</dbReference>
<evidence type="ECO:0000313" key="2">
    <source>
        <dbReference type="EMBL" id="MBM7075513.1"/>
    </source>
</evidence>
<dbReference type="EMBL" id="JAFEUC010000002">
    <property type="protein sequence ID" value="MBM7075513.1"/>
    <property type="molecule type" value="Genomic_DNA"/>
</dbReference>
<dbReference type="InterPro" id="IPR016187">
    <property type="entry name" value="CTDL_fold"/>
</dbReference>
<sequence length="195" mass="20586">MTVTPTGLPAVVGAVRWVHVPAGTCLYGDARKPRPVPALLVAETPLTVKQCGLGDTDLPVTGISYDDAVRLAAEAGGRLPTSLEWEWIAAGSSRRLYPWGDEPWTPDYALLTGAGQSPCAPQPVRRHPAGATPQGVLGLAGNVWEWTSSTAMGQGKIIRGGSYASPPLYAHTTFLNAVPVERRSSGISVRPVRIP</sequence>
<reference evidence="2 3" key="1">
    <citation type="submission" date="2021-02" db="EMBL/GenBank/DDBJ databases">
        <authorList>
            <person name="Ra J.-S."/>
        </authorList>
    </citation>
    <scope>NUCLEOTIDE SEQUENCE [LARGE SCALE GENOMIC DNA]</scope>
    <source>
        <strain evidence="2 3">MMS20-R1-14</strain>
    </source>
</reference>
<proteinExistence type="predicted"/>
<dbReference type="Gene3D" id="3.90.1580.10">
    <property type="entry name" value="paralog of FGE (formylglycine-generating enzyme)"/>
    <property type="match status" value="1"/>
</dbReference>
<organism evidence="2 3">
    <name type="scientific">Micromonospora humida</name>
    <dbReference type="NCBI Taxonomy" id="2809018"/>
    <lineage>
        <taxon>Bacteria</taxon>
        <taxon>Bacillati</taxon>
        <taxon>Actinomycetota</taxon>
        <taxon>Actinomycetes</taxon>
        <taxon>Micromonosporales</taxon>
        <taxon>Micromonosporaceae</taxon>
        <taxon>Micromonospora</taxon>
    </lineage>
</organism>
<accession>A0ABS2IQB0</accession>
<comment type="caution">
    <text evidence="2">The sequence shown here is derived from an EMBL/GenBank/DDBJ whole genome shotgun (WGS) entry which is preliminary data.</text>
</comment>
<feature type="domain" description="Sulfatase-modifying factor enzyme-like" evidence="1">
    <location>
        <begin position="56"/>
        <end position="165"/>
    </location>
</feature>
<dbReference type="SUPFAM" id="SSF56436">
    <property type="entry name" value="C-type lectin-like"/>
    <property type="match status" value="1"/>
</dbReference>
<evidence type="ECO:0000259" key="1">
    <source>
        <dbReference type="Pfam" id="PF03781"/>
    </source>
</evidence>
<dbReference type="Pfam" id="PF03781">
    <property type="entry name" value="FGE-sulfatase"/>
    <property type="match status" value="1"/>
</dbReference>
<gene>
    <name evidence="2" type="ORF">JQX11_03975</name>
</gene>
<dbReference type="Proteomes" id="UP001518872">
    <property type="component" value="Unassembled WGS sequence"/>
</dbReference>
<dbReference type="RefSeq" id="WP_204923640.1">
    <property type="nucleotide sequence ID" value="NZ_JAFEUC010000002.1"/>
</dbReference>
<name>A0ABS2IQB0_9ACTN</name>
<dbReference type="InterPro" id="IPR051043">
    <property type="entry name" value="Sulfatase_Mod_Factor_Kinase"/>
</dbReference>